<accession>A0A3M6US02</accession>
<evidence type="ECO:0000256" key="1">
    <source>
        <dbReference type="SAM" id="SignalP"/>
    </source>
</evidence>
<sequence>MALRFPLFSFFALHVILIHLRTIMGGLTTEGFKNFLEEALEPLHKSIDEVKKSIATANFNYY</sequence>
<reference evidence="2 3" key="1">
    <citation type="journal article" date="2018" name="Sci. Rep.">
        <title>Comparative analysis of the Pocillopora damicornis genome highlights role of immune system in coral evolution.</title>
        <authorList>
            <person name="Cunning R."/>
            <person name="Bay R.A."/>
            <person name="Gillette P."/>
            <person name="Baker A.C."/>
            <person name="Traylor-Knowles N."/>
        </authorList>
    </citation>
    <scope>NUCLEOTIDE SEQUENCE [LARGE SCALE GENOMIC DNA]</scope>
    <source>
        <strain evidence="2">RSMAS</strain>
        <tissue evidence="2">Whole animal</tissue>
    </source>
</reference>
<name>A0A3M6US02_POCDA</name>
<feature type="signal peptide" evidence="1">
    <location>
        <begin position="1"/>
        <end position="25"/>
    </location>
</feature>
<keyword evidence="1" id="KW-0732">Signal</keyword>
<evidence type="ECO:0000313" key="3">
    <source>
        <dbReference type="Proteomes" id="UP000275408"/>
    </source>
</evidence>
<proteinExistence type="predicted"/>
<comment type="caution">
    <text evidence="2">The sequence shown here is derived from an EMBL/GenBank/DDBJ whole genome shotgun (WGS) entry which is preliminary data.</text>
</comment>
<dbReference type="EMBL" id="RCHS01000841">
    <property type="protein sequence ID" value="RMX56456.1"/>
    <property type="molecule type" value="Genomic_DNA"/>
</dbReference>
<organism evidence="2 3">
    <name type="scientific">Pocillopora damicornis</name>
    <name type="common">Cauliflower coral</name>
    <name type="synonym">Millepora damicornis</name>
    <dbReference type="NCBI Taxonomy" id="46731"/>
    <lineage>
        <taxon>Eukaryota</taxon>
        <taxon>Metazoa</taxon>
        <taxon>Cnidaria</taxon>
        <taxon>Anthozoa</taxon>
        <taxon>Hexacorallia</taxon>
        <taxon>Scleractinia</taxon>
        <taxon>Astrocoeniina</taxon>
        <taxon>Pocilloporidae</taxon>
        <taxon>Pocillopora</taxon>
    </lineage>
</organism>
<gene>
    <name evidence="2" type="ORF">pdam_00008809</name>
</gene>
<feature type="chain" id="PRO_5018212078" evidence="1">
    <location>
        <begin position="26"/>
        <end position="62"/>
    </location>
</feature>
<dbReference type="Proteomes" id="UP000275408">
    <property type="component" value="Unassembled WGS sequence"/>
</dbReference>
<keyword evidence="3" id="KW-1185">Reference proteome</keyword>
<dbReference type="AlphaFoldDB" id="A0A3M6US02"/>
<evidence type="ECO:0000313" key="2">
    <source>
        <dbReference type="EMBL" id="RMX56456.1"/>
    </source>
</evidence>
<protein>
    <submittedName>
        <fullName evidence="2">Uncharacterized protein</fullName>
    </submittedName>
</protein>